<keyword evidence="3 7" id="KW-0812">Transmembrane</keyword>
<keyword evidence="2" id="KW-1003">Cell membrane</keyword>
<feature type="transmembrane region" description="Helical" evidence="7">
    <location>
        <begin position="153"/>
        <end position="178"/>
    </location>
</feature>
<protein>
    <submittedName>
        <fullName evidence="8">Membrane protein</fullName>
    </submittedName>
</protein>
<proteinExistence type="predicted"/>
<keyword evidence="5 7" id="KW-0472">Membrane</keyword>
<feature type="transmembrane region" description="Helical" evidence="7">
    <location>
        <begin position="227"/>
        <end position="250"/>
    </location>
</feature>
<feature type="transmembrane region" description="Helical" evidence="7">
    <location>
        <begin position="12"/>
        <end position="38"/>
    </location>
</feature>
<sequence>MGIFRPLKGRDLALHAAAITFYGGIAVVPVALLAIWAASLLAGPDGMRALAMPAIEALPDRIGADRAAAGLLDAGLGLTPGLALAALLPATFYGEGLRRAFVSVAGPRESLAGWRGRVLLLPIVVASPGLLAATLACVPFAAQLFEQGGWARFGGIVVSFAAVWVALTPVLIWVYHGLAPGRSPGWVRTVLVGSFTAANLSGFLHGFILFCALPLDLGLPFGGLDMVGGVVAVGLWLYLFHVIVLAGFAASRSGSRHTTPEPATTPEPVTATEPATTTQPTSTQPVETAAAPDARVVPGSAPDVTTGAGDVDGAGHGRARTAAPVGLGAERAPVLRTVE</sequence>
<feature type="transmembrane region" description="Helical" evidence="7">
    <location>
        <begin position="78"/>
        <end position="97"/>
    </location>
</feature>
<comment type="caution">
    <text evidence="8">The sequence shown here is derived from an EMBL/GenBank/DDBJ whole genome shotgun (WGS) entry which is preliminary data.</text>
</comment>
<accession>A0AAE3ZRU4</accession>
<evidence type="ECO:0000256" key="1">
    <source>
        <dbReference type="ARBA" id="ARBA00004651"/>
    </source>
</evidence>
<comment type="subcellular location">
    <subcellularLocation>
        <location evidence="1">Cell membrane</location>
        <topology evidence="1">Multi-pass membrane protein</topology>
    </subcellularLocation>
</comment>
<dbReference type="GO" id="GO:0005886">
    <property type="term" value="C:plasma membrane"/>
    <property type="evidence" value="ECO:0007669"/>
    <property type="project" value="UniProtKB-SubCell"/>
</dbReference>
<evidence type="ECO:0000313" key="9">
    <source>
        <dbReference type="Proteomes" id="UP001183629"/>
    </source>
</evidence>
<gene>
    <name evidence="8" type="ORF">J2S44_005169</name>
</gene>
<dbReference type="InterPro" id="IPR017039">
    <property type="entry name" value="Virul_fac_BrkB"/>
</dbReference>
<feature type="transmembrane region" description="Helical" evidence="7">
    <location>
        <begin position="118"/>
        <end position="141"/>
    </location>
</feature>
<evidence type="ECO:0000256" key="5">
    <source>
        <dbReference type="ARBA" id="ARBA00023136"/>
    </source>
</evidence>
<dbReference type="AlphaFoldDB" id="A0AAE3ZRU4"/>
<feature type="transmembrane region" description="Helical" evidence="7">
    <location>
        <begin position="190"/>
        <end position="215"/>
    </location>
</feature>
<organism evidence="8 9">
    <name type="scientific">Catenuloplanes niger</name>
    <dbReference type="NCBI Taxonomy" id="587534"/>
    <lineage>
        <taxon>Bacteria</taxon>
        <taxon>Bacillati</taxon>
        <taxon>Actinomycetota</taxon>
        <taxon>Actinomycetes</taxon>
        <taxon>Micromonosporales</taxon>
        <taxon>Micromonosporaceae</taxon>
        <taxon>Catenuloplanes</taxon>
    </lineage>
</organism>
<name>A0AAE3ZRU4_9ACTN</name>
<dbReference type="EMBL" id="JAVDYC010000001">
    <property type="protein sequence ID" value="MDR7324919.1"/>
    <property type="molecule type" value="Genomic_DNA"/>
</dbReference>
<evidence type="ECO:0000256" key="3">
    <source>
        <dbReference type="ARBA" id="ARBA00022692"/>
    </source>
</evidence>
<evidence type="ECO:0000256" key="6">
    <source>
        <dbReference type="SAM" id="MobiDB-lite"/>
    </source>
</evidence>
<feature type="region of interest" description="Disordered" evidence="6">
    <location>
        <begin position="253"/>
        <end position="339"/>
    </location>
</feature>
<evidence type="ECO:0000256" key="7">
    <source>
        <dbReference type="SAM" id="Phobius"/>
    </source>
</evidence>
<dbReference type="Proteomes" id="UP001183629">
    <property type="component" value="Unassembled WGS sequence"/>
</dbReference>
<evidence type="ECO:0000313" key="8">
    <source>
        <dbReference type="EMBL" id="MDR7324919.1"/>
    </source>
</evidence>
<dbReference type="Pfam" id="PF03631">
    <property type="entry name" value="Virul_fac_BrkB"/>
    <property type="match status" value="1"/>
</dbReference>
<evidence type="ECO:0000256" key="4">
    <source>
        <dbReference type="ARBA" id="ARBA00022989"/>
    </source>
</evidence>
<keyword evidence="9" id="KW-1185">Reference proteome</keyword>
<dbReference type="RefSeq" id="WP_310419023.1">
    <property type="nucleotide sequence ID" value="NZ_JAVDYC010000001.1"/>
</dbReference>
<reference evidence="8 9" key="1">
    <citation type="submission" date="2023-07" db="EMBL/GenBank/DDBJ databases">
        <title>Sequencing the genomes of 1000 actinobacteria strains.</title>
        <authorList>
            <person name="Klenk H.-P."/>
        </authorList>
    </citation>
    <scope>NUCLEOTIDE SEQUENCE [LARGE SCALE GENOMIC DNA]</scope>
    <source>
        <strain evidence="8 9">DSM 44711</strain>
    </source>
</reference>
<feature type="compositionally biased region" description="Low complexity" evidence="6">
    <location>
        <begin position="260"/>
        <end position="288"/>
    </location>
</feature>
<keyword evidence="4 7" id="KW-1133">Transmembrane helix</keyword>
<evidence type="ECO:0000256" key="2">
    <source>
        <dbReference type="ARBA" id="ARBA00022475"/>
    </source>
</evidence>